<proteinExistence type="predicted"/>
<evidence type="ECO:0008006" key="4">
    <source>
        <dbReference type="Google" id="ProtNLM"/>
    </source>
</evidence>
<feature type="transmembrane region" description="Helical" evidence="1">
    <location>
        <begin position="66"/>
        <end position="89"/>
    </location>
</feature>
<keyword evidence="1" id="KW-1133">Transmembrane helix</keyword>
<feature type="transmembrane region" description="Helical" evidence="1">
    <location>
        <begin position="213"/>
        <end position="234"/>
    </location>
</feature>
<feature type="transmembrane region" description="Helical" evidence="1">
    <location>
        <begin position="323"/>
        <end position="345"/>
    </location>
</feature>
<comment type="caution">
    <text evidence="2">The sequence shown here is derived from an EMBL/GenBank/DDBJ whole genome shotgun (WGS) entry which is preliminary data.</text>
</comment>
<dbReference type="EMBL" id="BPRA01000001">
    <property type="protein sequence ID" value="GJE53867.1"/>
    <property type="molecule type" value="Genomic_DNA"/>
</dbReference>
<feature type="transmembrane region" description="Helical" evidence="1">
    <location>
        <begin position="95"/>
        <end position="114"/>
    </location>
</feature>
<evidence type="ECO:0000256" key="1">
    <source>
        <dbReference type="SAM" id="Phobius"/>
    </source>
</evidence>
<evidence type="ECO:0000313" key="2">
    <source>
        <dbReference type="EMBL" id="GJE53867.1"/>
    </source>
</evidence>
<protein>
    <recommendedName>
        <fullName evidence="4">DUF2157 domain-containing protein</fullName>
    </recommendedName>
</protein>
<feature type="transmembrane region" description="Helical" evidence="1">
    <location>
        <begin position="275"/>
        <end position="295"/>
    </location>
</feature>
<name>A0ABQ4TH84_9HYPH</name>
<feature type="transmembrane region" description="Helical" evidence="1">
    <location>
        <begin position="300"/>
        <end position="317"/>
    </location>
</feature>
<feature type="transmembrane region" description="Helical" evidence="1">
    <location>
        <begin position="246"/>
        <end position="263"/>
    </location>
</feature>
<reference evidence="2" key="2">
    <citation type="submission" date="2021-08" db="EMBL/GenBank/DDBJ databases">
        <authorList>
            <person name="Tani A."/>
            <person name="Ola A."/>
            <person name="Ogura Y."/>
            <person name="Katsura K."/>
            <person name="Hayashi T."/>
        </authorList>
    </citation>
    <scope>NUCLEOTIDE SEQUENCE</scope>
    <source>
        <strain evidence="2">DSM 23674</strain>
    </source>
</reference>
<feature type="transmembrane region" description="Helical" evidence="1">
    <location>
        <begin position="186"/>
        <end position="207"/>
    </location>
</feature>
<feature type="transmembrane region" description="Helical" evidence="1">
    <location>
        <begin position="159"/>
        <end position="179"/>
    </location>
</feature>
<gene>
    <name evidence="2" type="ORF">EKPJFOCH_0335</name>
</gene>
<evidence type="ECO:0000313" key="3">
    <source>
        <dbReference type="Proteomes" id="UP001055101"/>
    </source>
</evidence>
<organism evidence="2 3">
    <name type="scientific">Methylobacterium thuringiense</name>
    <dbReference type="NCBI Taxonomy" id="1003091"/>
    <lineage>
        <taxon>Bacteria</taxon>
        <taxon>Pseudomonadati</taxon>
        <taxon>Pseudomonadota</taxon>
        <taxon>Alphaproteobacteria</taxon>
        <taxon>Hyphomicrobiales</taxon>
        <taxon>Methylobacteriaceae</taxon>
        <taxon>Methylobacterium</taxon>
    </lineage>
</organism>
<keyword evidence="3" id="KW-1185">Reference proteome</keyword>
<keyword evidence="1" id="KW-0812">Transmembrane</keyword>
<reference evidence="2" key="1">
    <citation type="journal article" date="2021" name="Front. Microbiol.">
        <title>Comprehensive Comparative Genomics and Phenotyping of Methylobacterium Species.</title>
        <authorList>
            <person name="Alessa O."/>
            <person name="Ogura Y."/>
            <person name="Fujitani Y."/>
            <person name="Takami H."/>
            <person name="Hayashi T."/>
            <person name="Sahin N."/>
            <person name="Tani A."/>
        </authorList>
    </citation>
    <scope>NUCLEOTIDE SEQUENCE</scope>
    <source>
        <strain evidence="2">DSM 23674</strain>
    </source>
</reference>
<accession>A0ABQ4TH84</accession>
<dbReference type="Proteomes" id="UP001055101">
    <property type="component" value="Unassembled WGS sequence"/>
</dbReference>
<feature type="transmembrane region" description="Helical" evidence="1">
    <location>
        <begin position="121"/>
        <end position="139"/>
    </location>
</feature>
<sequence>MTSAPGAETESDRPDGIVRALIARGVADAIITPNQAKRLFALALEARADPEVDFAEIPQDDERLRFVTGFADIFVTLGIALFLGAAAYLGADLLGATRAMPLVALLSWILGEFFSLRRRMALPSIALLGAFAYAVFTAARSGLGSFDGLMGPFLGERFSGLPVTGAAAEVTLVFVSLHYWRFGVPITVAAGMLALLTTIIAPLLAYLGAEPPVLWTLLVLAGLASFAVAMHFDLSDRERLTRRSDIAFWLHLLAAPLIVHPVLQTVTAGNAATTGSGTAFAVIAIVLALSLVALVTDRRAILVSGLLYAGYAIGGLIQEYGGAGLSLPLTLLTLGAFVLVLSVGWQSLRRTLLRLLPEDLARRMPRPRD</sequence>
<keyword evidence="1" id="KW-0472">Membrane</keyword>